<feature type="region of interest" description="Disordered" evidence="1">
    <location>
        <begin position="269"/>
        <end position="294"/>
    </location>
</feature>
<accession>A0A2H3B4F1</accession>
<evidence type="ECO:0000256" key="1">
    <source>
        <dbReference type="SAM" id="MobiDB-lite"/>
    </source>
</evidence>
<feature type="compositionally biased region" description="Acidic residues" evidence="1">
    <location>
        <begin position="339"/>
        <end position="353"/>
    </location>
</feature>
<proteinExistence type="predicted"/>
<dbReference type="EMBL" id="KZ293444">
    <property type="protein sequence ID" value="PBK65721.1"/>
    <property type="molecule type" value="Genomic_DNA"/>
</dbReference>
<sequence>MSKSKSKSKRRDQRQAGPSVVSAISEDTLPGEDVLKSLFDYWPKFAKKAGFTGSFGTRDPAQYDMHLHSQLVLKDIVLFPDMLDQLAGVVDSKLYPSTGSTKKLPRVSYFDALDSENVRSEMEAPLGFTIGPEIDLQDKYPRLQKLSSLVASTLFAGLDQWSTFFQYSSKPVSMMAYAVADGYLSLDEDVIAKAGLPEDLNSDIQLVIKKGLSDFLFWEFKSMNAGSEGVMQAISRLAGSKFPWVRCPASQSCNAQFCKKPNNRFQFTVTGHKTGEDGDILEDPSDAESSVSNSGGIRFDKSKIDSSVASVLDTSGWKFKCVERKTQKGTKKRRKSGDGSDEVEGDDTEDDGGANDRLPFNEGDFTKAQKIIQQVWAEAVNVDATFMVLNAGSREFIGIRDRKLQRLYLSPLIDLDDPRSLPAGYFKIHTGLQIAALHDVIQRAKRLQQLEALSQAPKLHTFKYDRAEPYQDRETRTTKMPRLSESTTTANEAKAKMLQDRTKLEDSNPQNFSSGSELTSEELKLFQQLREAGSLKISWNTYIDHLGPAGSKTVTRLNASPPNDIGMEVHVMDCYSKNAQSYYCYADNGETAVRGIVIKCHQGAAEIKSLRDEYEMYTKLWEIGTIAESLGIPEHFGLYEGEHYIVLVLLDSGDPALKKFGNRTPKDIYAVIERY</sequence>
<feature type="compositionally biased region" description="Acidic residues" evidence="1">
    <location>
        <begin position="277"/>
        <end position="286"/>
    </location>
</feature>
<name>A0A2H3B4F1_9AGAR</name>
<evidence type="ECO:0000313" key="2">
    <source>
        <dbReference type="EMBL" id="PBK65721.1"/>
    </source>
</evidence>
<feature type="region of interest" description="Disordered" evidence="1">
    <location>
        <begin position="328"/>
        <end position="361"/>
    </location>
</feature>
<reference evidence="3" key="1">
    <citation type="journal article" date="2017" name="Nat. Ecol. Evol.">
        <title>Genome expansion and lineage-specific genetic innovations in the forest pathogenic fungi Armillaria.</title>
        <authorList>
            <person name="Sipos G."/>
            <person name="Prasanna A.N."/>
            <person name="Walter M.C."/>
            <person name="O'Connor E."/>
            <person name="Balint B."/>
            <person name="Krizsan K."/>
            <person name="Kiss B."/>
            <person name="Hess J."/>
            <person name="Varga T."/>
            <person name="Slot J."/>
            <person name="Riley R."/>
            <person name="Boka B."/>
            <person name="Rigling D."/>
            <person name="Barry K."/>
            <person name="Lee J."/>
            <person name="Mihaltcheva S."/>
            <person name="LaButti K."/>
            <person name="Lipzen A."/>
            <person name="Waldron R."/>
            <person name="Moloney N.M."/>
            <person name="Sperisen C."/>
            <person name="Kredics L."/>
            <person name="Vagvoelgyi C."/>
            <person name="Patrignani A."/>
            <person name="Fitzpatrick D."/>
            <person name="Nagy I."/>
            <person name="Doyle S."/>
            <person name="Anderson J.B."/>
            <person name="Grigoriev I.V."/>
            <person name="Gueldener U."/>
            <person name="Muensterkoetter M."/>
            <person name="Nagy L.G."/>
        </authorList>
    </citation>
    <scope>NUCLEOTIDE SEQUENCE [LARGE SCALE GENOMIC DNA]</scope>
    <source>
        <strain evidence="3">28-4</strain>
    </source>
</reference>
<dbReference type="Proteomes" id="UP000218334">
    <property type="component" value="Unassembled WGS sequence"/>
</dbReference>
<dbReference type="AlphaFoldDB" id="A0A2H3B4F1"/>
<feature type="compositionally biased region" description="Basic residues" evidence="1">
    <location>
        <begin position="1"/>
        <end position="12"/>
    </location>
</feature>
<gene>
    <name evidence="2" type="ORF">ARMSODRAFT_1006546</name>
</gene>
<protein>
    <submittedName>
        <fullName evidence="2">Uncharacterized protein</fullName>
    </submittedName>
</protein>
<evidence type="ECO:0000313" key="3">
    <source>
        <dbReference type="Proteomes" id="UP000218334"/>
    </source>
</evidence>
<organism evidence="2 3">
    <name type="scientific">Armillaria solidipes</name>
    <dbReference type="NCBI Taxonomy" id="1076256"/>
    <lineage>
        <taxon>Eukaryota</taxon>
        <taxon>Fungi</taxon>
        <taxon>Dikarya</taxon>
        <taxon>Basidiomycota</taxon>
        <taxon>Agaricomycotina</taxon>
        <taxon>Agaricomycetes</taxon>
        <taxon>Agaricomycetidae</taxon>
        <taxon>Agaricales</taxon>
        <taxon>Marasmiineae</taxon>
        <taxon>Physalacriaceae</taxon>
        <taxon>Armillaria</taxon>
    </lineage>
</organism>
<feature type="region of interest" description="Disordered" evidence="1">
    <location>
        <begin position="1"/>
        <end position="24"/>
    </location>
</feature>
<keyword evidence="3" id="KW-1185">Reference proteome</keyword>